<reference evidence="1" key="1">
    <citation type="journal article" date="2022" name="Int. J. Mol. Sci.">
        <title>Draft Genome of Tanacetum Coccineum: Genomic Comparison of Closely Related Tanacetum-Family Plants.</title>
        <authorList>
            <person name="Yamashiro T."/>
            <person name="Shiraishi A."/>
            <person name="Nakayama K."/>
            <person name="Satake H."/>
        </authorList>
    </citation>
    <scope>NUCLEOTIDE SEQUENCE</scope>
</reference>
<proteinExistence type="predicted"/>
<comment type="caution">
    <text evidence="1">The sequence shown here is derived from an EMBL/GenBank/DDBJ whole genome shotgun (WGS) entry which is preliminary data.</text>
</comment>
<protein>
    <submittedName>
        <fullName evidence="1">Uncharacterized protein</fullName>
    </submittedName>
</protein>
<gene>
    <name evidence="1" type="ORF">Tco_0653480</name>
</gene>
<dbReference type="EMBL" id="BQNB010009097">
    <property type="protein sequence ID" value="GJS58696.1"/>
    <property type="molecule type" value="Genomic_DNA"/>
</dbReference>
<name>A0ABQ4X1A5_9ASTR</name>
<sequence length="196" mass="22742">MSNAFRNEKFWISSDSDPVNWLLEASKVFNVVADVDKVFIKSERFPSNLLPEIKRYSSILPNNGHNQLYMGELRLFSWRKRKLIDEEELTDEEYGCMTKFRALAEILGLMRSDGIEIQRCYLDYLEALVSHYKAARSSRNPTGGYEGIRRFEDYHGDGNMDGSLAAKEKGRVEHFGITLKEEEEGKHKLMHTSYCQ</sequence>
<accession>A0ABQ4X1A5</accession>
<evidence type="ECO:0000313" key="2">
    <source>
        <dbReference type="Proteomes" id="UP001151760"/>
    </source>
</evidence>
<organism evidence="1 2">
    <name type="scientific">Tanacetum coccineum</name>
    <dbReference type="NCBI Taxonomy" id="301880"/>
    <lineage>
        <taxon>Eukaryota</taxon>
        <taxon>Viridiplantae</taxon>
        <taxon>Streptophyta</taxon>
        <taxon>Embryophyta</taxon>
        <taxon>Tracheophyta</taxon>
        <taxon>Spermatophyta</taxon>
        <taxon>Magnoliopsida</taxon>
        <taxon>eudicotyledons</taxon>
        <taxon>Gunneridae</taxon>
        <taxon>Pentapetalae</taxon>
        <taxon>asterids</taxon>
        <taxon>campanulids</taxon>
        <taxon>Asterales</taxon>
        <taxon>Asteraceae</taxon>
        <taxon>Asteroideae</taxon>
        <taxon>Anthemideae</taxon>
        <taxon>Anthemidinae</taxon>
        <taxon>Tanacetum</taxon>
    </lineage>
</organism>
<dbReference type="Proteomes" id="UP001151760">
    <property type="component" value="Unassembled WGS sequence"/>
</dbReference>
<reference evidence="1" key="2">
    <citation type="submission" date="2022-01" db="EMBL/GenBank/DDBJ databases">
        <authorList>
            <person name="Yamashiro T."/>
            <person name="Shiraishi A."/>
            <person name="Satake H."/>
            <person name="Nakayama K."/>
        </authorList>
    </citation>
    <scope>NUCLEOTIDE SEQUENCE</scope>
</reference>
<keyword evidence="2" id="KW-1185">Reference proteome</keyword>
<evidence type="ECO:0000313" key="1">
    <source>
        <dbReference type="EMBL" id="GJS58696.1"/>
    </source>
</evidence>